<dbReference type="Gene3D" id="2.30.42.10">
    <property type="match status" value="1"/>
</dbReference>
<feature type="domain" description="PDZ" evidence="4">
    <location>
        <begin position="266"/>
        <end position="363"/>
    </location>
</feature>
<dbReference type="Proteomes" id="UP000002208">
    <property type="component" value="Plasmid 1"/>
</dbReference>
<keyword evidence="2" id="KW-0378">Hydrolase</keyword>
<dbReference type="SUPFAM" id="SSF50156">
    <property type="entry name" value="PDZ domain-like"/>
    <property type="match status" value="1"/>
</dbReference>
<dbReference type="PANTHER" id="PTHR43343">
    <property type="entry name" value="PEPTIDASE S12"/>
    <property type="match status" value="1"/>
</dbReference>
<name>C1D2D2_DEIDV</name>
<dbReference type="OrthoDB" id="64720at2"/>
<dbReference type="PROSITE" id="PS50106">
    <property type="entry name" value="PDZ"/>
    <property type="match status" value="1"/>
</dbReference>
<evidence type="ECO:0000313" key="5">
    <source>
        <dbReference type="EMBL" id="ACO47571.1"/>
    </source>
</evidence>
<keyword evidence="1 5" id="KW-0645">Protease</keyword>
<dbReference type="EMBL" id="CP001115">
    <property type="protein sequence ID" value="ACO47571.1"/>
    <property type="molecule type" value="Genomic_DNA"/>
</dbReference>
<dbReference type="InterPro" id="IPR051201">
    <property type="entry name" value="Chloro_Bact_Ser_Proteases"/>
</dbReference>
<evidence type="ECO:0000256" key="1">
    <source>
        <dbReference type="ARBA" id="ARBA00022670"/>
    </source>
</evidence>
<dbReference type="AlphaFoldDB" id="C1D2D2"/>
<dbReference type="Pfam" id="PF13365">
    <property type="entry name" value="Trypsin_2"/>
    <property type="match status" value="1"/>
</dbReference>
<dbReference type="Pfam" id="PF13180">
    <property type="entry name" value="PDZ_2"/>
    <property type="match status" value="1"/>
</dbReference>
<dbReference type="SUPFAM" id="SSF50494">
    <property type="entry name" value="Trypsin-like serine proteases"/>
    <property type="match status" value="1"/>
</dbReference>
<keyword evidence="6" id="KW-1185">Reference proteome</keyword>
<keyword evidence="5" id="KW-0614">Plasmid</keyword>
<dbReference type="GO" id="GO:0004252">
    <property type="term" value="F:serine-type endopeptidase activity"/>
    <property type="evidence" value="ECO:0007669"/>
    <property type="project" value="InterPro"/>
</dbReference>
<dbReference type="InterPro" id="IPR001478">
    <property type="entry name" value="PDZ"/>
</dbReference>
<keyword evidence="3" id="KW-0732">Signal</keyword>
<dbReference type="KEGG" id="ddr:Deide_1p01286"/>
<protein>
    <submittedName>
        <fullName evidence="5">Putative PDZ domain containing protease</fullName>
    </submittedName>
</protein>
<evidence type="ECO:0000256" key="3">
    <source>
        <dbReference type="SAM" id="SignalP"/>
    </source>
</evidence>
<dbReference type="InterPro" id="IPR009003">
    <property type="entry name" value="Peptidase_S1_PA"/>
</dbReference>
<organism evidence="5 6">
    <name type="scientific">Deinococcus deserti (strain DSM 17065 / CIP 109153 / LMG 22923 / VCD115)</name>
    <dbReference type="NCBI Taxonomy" id="546414"/>
    <lineage>
        <taxon>Bacteria</taxon>
        <taxon>Thermotogati</taxon>
        <taxon>Deinococcota</taxon>
        <taxon>Deinococci</taxon>
        <taxon>Deinococcales</taxon>
        <taxon>Deinococcaceae</taxon>
        <taxon>Deinococcus</taxon>
    </lineage>
</organism>
<dbReference type="SMART" id="SM00228">
    <property type="entry name" value="PDZ"/>
    <property type="match status" value="1"/>
</dbReference>
<sequence>MIVMTRLILPLLLSSLVLGPVSAQPSPVVAQAPATTAAPAVNSLNRILNSVVSISTVQPPGPAGPSSRGWSPFPGTLLPWLGSGTGVLISEQEILTSARLVQGNATVTVTARGGGSVPARVVGINPERDLALLRLERRPAAPLRAAPLGNSDRLTQGQRLIAVGLSPSGGFTAQEVTVRSAAARDELTLDTALNAMARGGPLINSAGEVVGLVSGRFGPRLDLPFNAGVQGAAVPINSATSVLADLRAGRPSTSGPVQPAEPPARLGVRVVDLAQLPADQKHAMKWPASGLLVQDVTPGSPADRAGVRAGHHQQRVGNETVRVGGDVIVSMDGQPVRRFDEFRQTLATKAAGSTVTLEVLRNNQSQRLTVTLDPPPAR</sequence>
<proteinExistence type="predicted"/>
<dbReference type="PRINTS" id="PR00834">
    <property type="entry name" value="PROTEASES2C"/>
</dbReference>
<evidence type="ECO:0000256" key="2">
    <source>
        <dbReference type="ARBA" id="ARBA00022801"/>
    </source>
</evidence>
<accession>C1D2D2</accession>
<reference evidence="5 6" key="1">
    <citation type="journal article" date="2009" name="PLoS Genet.">
        <title>Alliance of proteomics and genomics to unravel the specificities of Sahara bacterium Deinococcus deserti.</title>
        <authorList>
            <person name="de Groot A."/>
            <person name="Dulermo R."/>
            <person name="Ortet P."/>
            <person name="Blanchard L."/>
            <person name="Guerin P."/>
            <person name="Fernandez B."/>
            <person name="Vacherie B."/>
            <person name="Dossat C."/>
            <person name="Jolivet E."/>
            <person name="Siguier P."/>
            <person name="Chandler M."/>
            <person name="Barakat M."/>
            <person name="Dedieu A."/>
            <person name="Barbe V."/>
            <person name="Heulin T."/>
            <person name="Sommer S."/>
            <person name="Achouak W."/>
            <person name="Armengaud J."/>
        </authorList>
    </citation>
    <scope>NUCLEOTIDE SEQUENCE [LARGE SCALE GENOMIC DNA]</scope>
    <source>
        <strain evidence="6">DSM 17065 / CIP 109153 / LMG 22923 / VCD115</strain>
        <plasmid evidence="6">pDeide1</plasmid>
    </source>
</reference>
<evidence type="ECO:0000259" key="4">
    <source>
        <dbReference type="PROSITE" id="PS50106"/>
    </source>
</evidence>
<dbReference type="HOGENOM" id="CLU_747469_0_0_0"/>
<dbReference type="Gene3D" id="2.40.10.120">
    <property type="match status" value="1"/>
</dbReference>
<dbReference type="InterPro" id="IPR001940">
    <property type="entry name" value="Peptidase_S1C"/>
</dbReference>
<gene>
    <name evidence="5" type="ordered locus">Deide_1p01286</name>
</gene>
<dbReference type="GO" id="GO:0006508">
    <property type="term" value="P:proteolysis"/>
    <property type="evidence" value="ECO:0007669"/>
    <property type="project" value="UniProtKB-KW"/>
</dbReference>
<feature type="signal peptide" evidence="3">
    <location>
        <begin position="1"/>
        <end position="23"/>
    </location>
</feature>
<feature type="chain" id="PRO_5002905910" evidence="3">
    <location>
        <begin position="24"/>
        <end position="378"/>
    </location>
</feature>
<evidence type="ECO:0000313" key="6">
    <source>
        <dbReference type="Proteomes" id="UP000002208"/>
    </source>
</evidence>
<dbReference type="PANTHER" id="PTHR43343:SF3">
    <property type="entry name" value="PROTEASE DO-LIKE 8, CHLOROPLASTIC"/>
    <property type="match status" value="1"/>
</dbReference>
<dbReference type="InterPro" id="IPR036034">
    <property type="entry name" value="PDZ_sf"/>
</dbReference>
<geneLocation type="plasmid" evidence="6">
    <name>pDeide1</name>
</geneLocation>